<dbReference type="OMA" id="MGEITEN"/>
<reference evidence="3 4" key="1">
    <citation type="journal article" date="2014" name="BMC Genomics">
        <title>Adaptive genomic structural variation in the grape powdery mildew pathogen, Erysiphe necator.</title>
        <authorList>
            <person name="Jones L."/>
            <person name="Riaz S."/>
            <person name="Morales-Cruz A."/>
            <person name="Amrine K.C."/>
            <person name="McGuire B."/>
            <person name="Gubler W.D."/>
            <person name="Walker M.A."/>
            <person name="Cantu D."/>
        </authorList>
    </citation>
    <scope>NUCLEOTIDE SEQUENCE [LARGE SCALE GENOMIC DNA]</scope>
    <source>
        <strain evidence="4">c</strain>
    </source>
</reference>
<sequence>MNKSDDIERTPRLPATRLALCSLFLVIGCLIGTQILVPFGSLGNHFHSSTYSDLQILPQSGLEKTPKENAEELLIETLVLFQDLLNQISGGDGSNELHRKRSSKKIARGIASDFSSLLNNFSAGDPPGMVATADKGIADSFSSFIGKLGFGNITGSLSAGAADASKYLGIGLGNGTITGLELPAQYLKLSKVAMEKPSGLNLIASNLGQGLTSSLIGSIDTKSITPDPGMLSLAAKALGEGAGNGASVGLNLKPMSAIVYSNDTGIPAIAGNLAQGLTSSFLSGVDVKSLAMSSMTSVSGDQINAAAKALAQGLGSGAASATKLNPNPPSSDAFDQNGISGIAGNLGQGLSTSFLEGIPFQQLLTNNAPSISPDQISDAAKGLGAGLAGGAVIGLGLQPDSGGSNVPLAPGGLGTMTESFGRGLTQSFLTNGTVTKLLATMQQPNQLDVGSVAKGLAIGLVDGATTGFDNAGGAKNIFNLDSGSTPEVTRLTKPTTYDDTVGGAATGFGTGLGLQSTTFVLQLFGKPPIYQGSDNPNMITSGTPDSKKALADPPAANSSNLQPSRGVIASGVRRRQETTIGSPISSEPSMFNSSDLLNLPQFNGTISPVVQKAIDTLQCQGIGGLVTVLFSVGSSQGVNPSSVDVNDLKEKIGRLGFAKQTIEIQDKESGNQYMVNIAQFDVKVNGNSLVKTIVVLVLHILLAIVAFGVVIPVILIINSIRNLAVMNGRADVLKNSRRIQWILALVVLLPSTLIVLITGIISEGVKSHFTSIHGITGLLLSLFTLPIFPLAYLYLRNKAKTLFNINLGLILTLLMSVLITGFIDLSSLALCATQIIPQTVFISIGSFLSTPLIFSNAFLVLEILMGRWRGKTNDQRQSEMFLNGKSAMKDEERIGLKQPTMTITERNIGEKNFMDT</sequence>
<evidence type="ECO:0000313" key="4">
    <source>
        <dbReference type="Proteomes" id="UP000030854"/>
    </source>
</evidence>
<keyword evidence="2" id="KW-0812">Transmembrane</keyword>
<keyword evidence="2" id="KW-0472">Membrane</keyword>
<dbReference type="HOGENOM" id="CLU_007462_1_0_1"/>
<dbReference type="AlphaFoldDB" id="A0A0B1NW96"/>
<feature type="transmembrane region" description="Helical" evidence="2">
    <location>
        <begin position="20"/>
        <end position="40"/>
    </location>
</feature>
<feature type="transmembrane region" description="Helical" evidence="2">
    <location>
        <begin position="835"/>
        <end position="861"/>
    </location>
</feature>
<feature type="transmembrane region" description="Helical" evidence="2">
    <location>
        <begin position="693"/>
        <end position="720"/>
    </location>
</feature>
<feature type="compositionally biased region" description="Polar residues" evidence="1">
    <location>
        <begin position="532"/>
        <end position="544"/>
    </location>
</feature>
<keyword evidence="2" id="KW-1133">Transmembrane helix</keyword>
<evidence type="ECO:0000256" key="2">
    <source>
        <dbReference type="SAM" id="Phobius"/>
    </source>
</evidence>
<accession>A0A0B1NW96</accession>
<feature type="transmembrane region" description="Helical" evidence="2">
    <location>
        <begin position="774"/>
        <end position="795"/>
    </location>
</feature>
<dbReference type="Proteomes" id="UP000030854">
    <property type="component" value="Unassembled WGS sequence"/>
</dbReference>
<organism evidence="3 4">
    <name type="scientific">Uncinula necator</name>
    <name type="common">Grape powdery mildew</name>
    <dbReference type="NCBI Taxonomy" id="52586"/>
    <lineage>
        <taxon>Eukaryota</taxon>
        <taxon>Fungi</taxon>
        <taxon>Dikarya</taxon>
        <taxon>Ascomycota</taxon>
        <taxon>Pezizomycotina</taxon>
        <taxon>Leotiomycetes</taxon>
        <taxon>Erysiphales</taxon>
        <taxon>Erysiphaceae</taxon>
        <taxon>Erysiphe</taxon>
    </lineage>
</organism>
<feature type="transmembrane region" description="Helical" evidence="2">
    <location>
        <begin position="741"/>
        <end position="762"/>
    </location>
</feature>
<proteinExistence type="predicted"/>
<feature type="region of interest" description="Disordered" evidence="1">
    <location>
        <begin position="532"/>
        <end position="563"/>
    </location>
</feature>
<keyword evidence="4" id="KW-1185">Reference proteome</keyword>
<evidence type="ECO:0000313" key="3">
    <source>
        <dbReference type="EMBL" id="KHJ30238.1"/>
    </source>
</evidence>
<comment type="caution">
    <text evidence="3">The sequence shown here is derived from an EMBL/GenBank/DDBJ whole genome shotgun (WGS) entry which is preliminary data.</text>
</comment>
<protein>
    <submittedName>
        <fullName evidence="3">Uncharacterized protein</fullName>
    </submittedName>
</protein>
<dbReference type="EMBL" id="JNVN01004688">
    <property type="protein sequence ID" value="KHJ30238.1"/>
    <property type="molecule type" value="Genomic_DNA"/>
</dbReference>
<feature type="transmembrane region" description="Helical" evidence="2">
    <location>
        <begin position="802"/>
        <end position="823"/>
    </location>
</feature>
<name>A0A0B1NW96_UNCNE</name>
<dbReference type="PROSITE" id="PS51257">
    <property type="entry name" value="PROKAR_LIPOPROTEIN"/>
    <property type="match status" value="1"/>
</dbReference>
<evidence type="ECO:0000256" key="1">
    <source>
        <dbReference type="SAM" id="MobiDB-lite"/>
    </source>
</evidence>
<gene>
    <name evidence="3" type="ORF">EV44_g4736</name>
</gene>